<keyword evidence="2" id="KW-1185">Reference proteome</keyword>
<dbReference type="Proteomes" id="UP000054516">
    <property type="component" value="Unassembled WGS sequence"/>
</dbReference>
<proteinExistence type="predicted"/>
<organism evidence="1">
    <name type="scientific">Rosellinia necatrix</name>
    <name type="common">White root-rot fungus</name>
    <dbReference type="NCBI Taxonomy" id="77044"/>
    <lineage>
        <taxon>Eukaryota</taxon>
        <taxon>Fungi</taxon>
        <taxon>Dikarya</taxon>
        <taxon>Ascomycota</taxon>
        <taxon>Pezizomycotina</taxon>
        <taxon>Sordariomycetes</taxon>
        <taxon>Xylariomycetidae</taxon>
        <taxon>Xylariales</taxon>
        <taxon>Xylariaceae</taxon>
        <taxon>Rosellinia</taxon>
    </lineage>
</organism>
<protein>
    <submittedName>
        <fullName evidence="1">Putative chitin-type 1</fullName>
        <ecNumber evidence="1">3.2.1.14</ecNumber>
    </submittedName>
</protein>
<name>A0A1S8AB08_ROSNE</name>
<evidence type="ECO:0000313" key="1">
    <source>
        <dbReference type="EMBL" id="GAW27294.1"/>
    </source>
</evidence>
<evidence type="ECO:0000313" key="2">
    <source>
        <dbReference type="Proteomes" id="UP000054516"/>
    </source>
</evidence>
<dbReference type="GO" id="GO:0008843">
    <property type="term" value="F:endochitinase activity"/>
    <property type="evidence" value="ECO:0007669"/>
    <property type="project" value="UniProtKB-EC"/>
</dbReference>
<dbReference type="EC" id="3.2.1.14" evidence="1"/>
<reference evidence="1" key="1">
    <citation type="submission" date="2016-03" db="EMBL/GenBank/DDBJ databases">
        <title>Draft genome sequence of Rosellinia necatrix.</title>
        <authorList>
            <person name="Kanematsu S."/>
        </authorList>
    </citation>
    <scope>NUCLEOTIDE SEQUENCE [LARGE SCALE GENOMIC DNA]</scope>
    <source>
        <strain evidence="1">W97</strain>
    </source>
</reference>
<dbReference type="AlphaFoldDB" id="A0A1S8AB08"/>
<keyword evidence="1" id="KW-0326">Glycosidase</keyword>
<gene>
    <name evidence="1" type="ORF">SAMD00023353_10200200</name>
</gene>
<sequence>MAALKNGGVIKCVRQGINPWQPHTRLGKHWVMTTSEIVTKAGGDIYVALKMPYLRTAAGWALLSAAQSVVQACAAAPNSN</sequence>
<dbReference type="EMBL" id="DF977547">
    <property type="protein sequence ID" value="GAW27294.1"/>
    <property type="molecule type" value="Genomic_DNA"/>
</dbReference>
<keyword evidence="1" id="KW-0378">Hydrolase</keyword>
<accession>A0A1S8AB08</accession>